<dbReference type="Proteomes" id="UP000335415">
    <property type="component" value="Unassembled WGS sequence"/>
</dbReference>
<evidence type="ECO:0000256" key="2">
    <source>
        <dbReference type="ARBA" id="ARBA00022989"/>
    </source>
</evidence>
<organism evidence="6 7">
    <name type="scientific">Affinibrenneria salicis</name>
    <dbReference type="NCBI Taxonomy" id="2590031"/>
    <lineage>
        <taxon>Bacteria</taxon>
        <taxon>Pseudomonadati</taxon>
        <taxon>Pseudomonadota</taxon>
        <taxon>Gammaproteobacteria</taxon>
        <taxon>Enterobacterales</taxon>
        <taxon>Pectobacteriaceae</taxon>
        <taxon>Affinibrenneria</taxon>
    </lineage>
</organism>
<reference evidence="6 7" key="1">
    <citation type="submission" date="2019-09" db="EMBL/GenBank/DDBJ databases">
        <authorList>
            <person name="Li Y."/>
        </authorList>
    </citation>
    <scope>NUCLEOTIDE SEQUENCE [LARGE SCALE GENOMIC DNA]</scope>
    <source>
        <strain evidence="6 7">L3-3HA</strain>
    </source>
</reference>
<dbReference type="GO" id="GO:0022857">
    <property type="term" value="F:transmembrane transporter activity"/>
    <property type="evidence" value="ECO:0007669"/>
    <property type="project" value="InterPro"/>
</dbReference>
<evidence type="ECO:0000259" key="5">
    <source>
        <dbReference type="PROSITE" id="PS50850"/>
    </source>
</evidence>
<dbReference type="PANTHER" id="PTHR23523:SF2">
    <property type="entry name" value="2-NITROIMIDAZOLE TRANSPORTER"/>
    <property type="match status" value="1"/>
</dbReference>
<dbReference type="InterPro" id="IPR011701">
    <property type="entry name" value="MFS"/>
</dbReference>
<sequence>MRTYRIQLPLLILFALLALALNLRSPLTAIAPVIDQLRADLAINVTMAGMLTSIPVLCFGILTPLASVLISRTGIEKAILITLAGTIIGTLLRPAGGLNTALAGTLILGASLTIGNIVCLMVIARDFSQRRNMATGLYTAALNVGTMLTSALTAPLALWAGWRSALACWAALAVLALICWGRVIQRKKRLSRQAPADRADRPALKARVNLPTDRPYSFWRRPILWYLVVAFTVHLLVYYGMTAWLPTWLTQEAGMSAARAGLIASVFQITALIGSFGVPMMASMWRVPRSLLLVMVGIFWMMTPAGMYYWPQQWLFWSLVSGVAQGGGFTAIFMLIMENARDLDDNRRFSSAVQGVGYTLASVGPLITGGLHSLTGSWAASFLLLSACSILMSAMGVCVALINRQRPA</sequence>
<dbReference type="EMBL" id="VYKJ01000002">
    <property type="protein sequence ID" value="KAA9001991.1"/>
    <property type="molecule type" value="Genomic_DNA"/>
</dbReference>
<protein>
    <submittedName>
        <fullName evidence="6">MFS transporter</fullName>
    </submittedName>
</protein>
<gene>
    <name evidence="6" type="ORF">FJU30_06850</name>
</gene>
<feature type="domain" description="Major facilitator superfamily (MFS) profile" evidence="5">
    <location>
        <begin position="10"/>
        <end position="404"/>
    </location>
</feature>
<proteinExistence type="predicted"/>
<feature type="transmembrane region" description="Helical" evidence="4">
    <location>
        <begin position="45"/>
        <end position="66"/>
    </location>
</feature>
<dbReference type="OrthoDB" id="5317164at2"/>
<dbReference type="Pfam" id="PF07690">
    <property type="entry name" value="MFS_1"/>
    <property type="match status" value="1"/>
</dbReference>
<keyword evidence="7" id="KW-1185">Reference proteome</keyword>
<name>A0A5J5G4K2_9GAMM</name>
<dbReference type="AlphaFoldDB" id="A0A5J5G4K2"/>
<feature type="transmembrane region" description="Helical" evidence="4">
    <location>
        <begin position="78"/>
        <end position="95"/>
    </location>
</feature>
<evidence type="ECO:0000313" key="6">
    <source>
        <dbReference type="EMBL" id="KAA9001991.1"/>
    </source>
</evidence>
<dbReference type="InterPro" id="IPR052524">
    <property type="entry name" value="MFS_Cyanate_Porter"/>
</dbReference>
<dbReference type="PROSITE" id="PS50850">
    <property type="entry name" value="MFS"/>
    <property type="match status" value="1"/>
</dbReference>
<evidence type="ECO:0000313" key="7">
    <source>
        <dbReference type="Proteomes" id="UP000335415"/>
    </source>
</evidence>
<evidence type="ECO:0000256" key="4">
    <source>
        <dbReference type="SAM" id="Phobius"/>
    </source>
</evidence>
<feature type="transmembrane region" description="Helical" evidence="4">
    <location>
        <begin position="290"/>
        <end position="310"/>
    </location>
</feature>
<dbReference type="PANTHER" id="PTHR23523">
    <property type="match status" value="1"/>
</dbReference>
<feature type="transmembrane region" description="Helical" evidence="4">
    <location>
        <begin position="101"/>
        <end position="124"/>
    </location>
</feature>
<keyword evidence="2 4" id="KW-1133">Transmembrane helix</keyword>
<dbReference type="InterPro" id="IPR036259">
    <property type="entry name" value="MFS_trans_sf"/>
</dbReference>
<feature type="transmembrane region" description="Helical" evidence="4">
    <location>
        <begin position="164"/>
        <end position="183"/>
    </location>
</feature>
<feature type="transmembrane region" description="Helical" evidence="4">
    <location>
        <begin position="257"/>
        <end position="278"/>
    </location>
</feature>
<accession>A0A5J5G4K2</accession>
<dbReference type="Gene3D" id="1.20.1250.20">
    <property type="entry name" value="MFS general substrate transporter like domains"/>
    <property type="match status" value="2"/>
</dbReference>
<feature type="transmembrane region" description="Helical" evidence="4">
    <location>
        <begin position="223"/>
        <end position="245"/>
    </location>
</feature>
<dbReference type="RefSeq" id="WP_150434228.1">
    <property type="nucleotide sequence ID" value="NZ_VYKJ01000002.1"/>
</dbReference>
<dbReference type="InterPro" id="IPR020846">
    <property type="entry name" value="MFS_dom"/>
</dbReference>
<feature type="transmembrane region" description="Helical" evidence="4">
    <location>
        <begin position="379"/>
        <end position="402"/>
    </location>
</feature>
<evidence type="ECO:0000256" key="3">
    <source>
        <dbReference type="ARBA" id="ARBA00023136"/>
    </source>
</evidence>
<feature type="transmembrane region" description="Helical" evidence="4">
    <location>
        <begin position="349"/>
        <end position="367"/>
    </location>
</feature>
<evidence type="ECO:0000256" key="1">
    <source>
        <dbReference type="ARBA" id="ARBA00022692"/>
    </source>
</evidence>
<comment type="caution">
    <text evidence="6">The sequence shown here is derived from an EMBL/GenBank/DDBJ whole genome shotgun (WGS) entry which is preliminary data.</text>
</comment>
<keyword evidence="3 4" id="KW-0472">Membrane</keyword>
<feature type="transmembrane region" description="Helical" evidence="4">
    <location>
        <begin position="316"/>
        <end position="337"/>
    </location>
</feature>
<keyword evidence="1 4" id="KW-0812">Transmembrane</keyword>
<feature type="transmembrane region" description="Helical" evidence="4">
    <location>
        <begin position="136"/>
        <end position="158"/>
    </location>
</feature>
<dbReference type="SUPFAM" id="SSF103473">
    <property type="entry name" value="MFS general substrate transporter"/>
    <property type="match status" value="1"/>
</dbReference>